<dbReference type="EMBL" id="PPTX01000005">
    <property type="protein sequence ID" value="RDB80492.1"/>
    <property type="molecule type" value="Genomic_DNA"/>
</dbReference>
<feature type="DNA-binding region" description="H-T-H motif" evidence="2">
    <location>
        <begin position="34"/>
        <end position="53"/>
    </location>
</feature>
<dbReference type="InterPro" id="IPR050624">
    <property type="entry name" value="HTH-type_Tx_Regulator"/>
</dbReference>
<keyword evidence="1 2" id="KW-0238">DNA-binding</keyword>
<gene>
    <name evidence="4" type="ORF">C1872_04605</name>
</gene>
<organism evidence="4 5">
    <name type="scientific">Eggerthella lenta</name>
    <name type="common">Eubacterium lentum</name>
    <dbReference type="NCBI Taxonomy" id="84112"/>
    <lineage>
        <taxon>Bacteria</taxon>
        <taxon>Bacillati</taxon>
        <taxon>Actinomycetota</taxon>
        <taxon>Coriobacteriia</taxon>
        <taxon>Eggerthellales</taxon>
        <taxon>Eggerthellaceae</taxon>
        <taxon>Eggerthella</taxon>
    </lineage>
</organism>
<dbReference type="Gene3D" id="1.10.357.10">
    <property type="entry name" value="Tetracycline Repressor, domain 2"/>
    <property type="match status" value="1"/>
</dbReference>
<protein>
    <submittedName>
        <fullName evidence="4">TetR family transcriptional regulator</fullName>
    </submittedName>
</protein>
<evidence type="ECO:0000259" key="3">
    <source>
        <dbReference type="PROSITE" id="PS50977"/>
    </source>
</evidence>
<dbReference type="PANTHER" id="PTHR43479:SF7">
    <property type="entry name" value="TETR-FAMILY TRANSCRIPTIONAL REGULATOR"/>
    <property type="match status" value="1"/>
</dbReference>
<proteinExistence type="predicted"/>
<dbReference type="GeneID" id="69510149"/>
<evidence type="ECO:0000313" key="4">
    <source>
        <dbReference type="EMBL" id="RDB80492.1"/>
    </source>
</evidence>
<dbReference type="InterPro" id="IPR039532">
    <property type="entry name" value="TetR_C_Firmicutes"/>
</dbReference>
<dbReference type="RefSeq" id="WP_009609165.1">
    <property type="nucleotide sequence ID" value="NZ_CP089331.1"/>
</dbReference>
<dbReference type="InterPro" id="IPR001647">
    <property type="entry name" value="HTH_TetR"/>
</dbReference>
<evidence type="ECO:0000256" key="1">
    <source>
        <dbReference type="ARBA" id="ARBA00023125"/>
    </source>
</evidence>
<reference evidence="4 5" key="1">
    <citation type="journal article" date="2018" name="Elife">
        <title>Discovery and characterization of a prevalent human gut bacterial enzyme sufficient for the inactivation of a family of plant toxins.</title>
        <authorList>
            <person name="Koppel N."/>
            <person name="Bisanz J.E."/>
            <person name="Pandelia M.E."/>
            <person name="Turnbaugh P.J."/>
            <person name="Balskus E.P."/>
        </authorList>
    </citation>
    <scope>NUCLEOTIDE SEQUENCE [LARGE SCALE GENOMIC DNA]</scope>
    <source>
        <strain evidence="4 5">MR1 #12</strain>
    </source>
</reference>
<dbReference type="PROSITE" id="PS50977">
    <property type="entry name" value="HTH_TETR_2"/>
    <property type="match status" value="1"/>
</dbReference>
<dbReference type="InterPro" id="IPR009057">
    <property type="entry name" value="Homeodomain-like_sf"/>
</dbReference>
<accession>A0A369MSQ3</accession>
<dbReference type="Proteomes" id="UP000253752">
    <property type="component" value="Unassembled WGS sequence"/>
</dbReference>
<feature type="domain" description="HTH tetR-type" evidence="3">
    <location>
        <begin position="11"/>
        <end position="71"/>
    </location>
</feature>
<dbReference type="SUPFAM" id="SSF46689">
    <property type="entry name" value="Homeodomain-like"/>
    <property type="match status" value="1"/>
</dbReference>
<evidence type="ECO:0000313" key="5">
    <source>
        <dbReference type="Proteomes" id="UP000253752"/>
    </source>
</evidence>
<dbReference type="GO" id="GO:0003677">
    <property type="term" value="F:DNA binding"/>
    <property type="evidence" value="ECO:0007669"/>
    <property type="project" value="UniProtKB-UniRule"/>
</dbReference>
<dbReference type="AlphaFoldDB" id="A0A369MSQ3"/>
<comment type="caution">
    <text evidence="4">The sequence shown here is derived from an EMBL/GenBank/DDBJ whole genome shotgun (WGS) entry which is preliminary data.</text>
</comment>
<dbReference type="Pfam" id="PF14278">
    <property type="entry name" value="TetR_C_8"/>
    <property type="match status" value="1"/>
</dbReference>
<sequence length="184" mass="20850">METGKTDRRVQYTKRALTSALIDLMRENHISKISVKALCAAADVNRSTFYAHYRNQYDLLAYIEAEALEDLKARLLADGEPRTRNVEKILEYAKENADVFLMLLDESEGGFQRQIMELAHLVDLQMSDQDAAVDADDLEYMYLFAVSGALGMLSHWLKKGTPQSPAEMSELLMSMIQHGVEERA</sequence>
<dbReference type="PANTHER" id="PTHR43479">
    <property type="entry name" value="ACREF/ENVCD OPERON REPRESSOR-RELATED"/>
    <property type="match status" value="1"/>
</dbReference>
<evidence type="ECO:0000256" key="2">
    <source>
        <dbReference type="PROSITE-ProRule" id="PRU00335"/>
    </source>
</evidence>
<name>A0A369MSQ3_EGGLN</name>